<protein>
    <recommendedName>
        <fullName evidence="3">HMA domain-containing protein</fullName>
    </recommendedName>
</protein>
<evidence type="ECO:0008006" key="3">
    <source>
        <dbReference type="Google" id="ProtNLM"/>
    </source>
</evidence>
<dbReference type="EMBL" id="JADCNL010000003">
    <property type="protein sequence ID" value="KAG0488232.1"/>
    <property type="molecule type" value="Genomic_DNA"/>
</dbReference>
<dbReference type="GO" id="GO:0046872">
    <property type="term" value="F:metal ion binding"/>
    <property type="evidence" value="ECO:0007669"/>
    <property type="project" value="InterPro"/>
</dbReference>
<dbReference type="SUPFAM" id="SSF55008">
    <property type="entry name" value="HMA, heavy metal-associated domain"/>
    <property type="match status" value="1"/>
</dbReference>
<accession>A0A835RLM3</accession>
<evidence type="ECO:0000313" key="2">
    <source>
        <dbReference type="Proteomes" id="UP000636800"/>
    </source>
</evidence>
<dbReference type="OrthoDB" id="1736743at2759"/>
<sequence>MAASTLSYFSTKDLLFKKEIKREKVCGDDHELEIILMEGSHKIQTLRILENLSLPKVQIVVIKANMGCDHCRRRVSAITSKMSAGILEYKVDLGRKEVTVMGIVKNKKKSFLNSFKSFPGSLNLQRMLCFSAP</sequence>
<dbReference type="Proteomes" id="UP000636800">
    <property type="component" value="Chromosome 3"/>
</dbReference>
<evidence type="ECO:0000313" key="1">
    <source>
        <dbReference type="EMBL" id="KAG0488232.1"/>
    </source>
</evidence>
<dbReference type="Gene3D" id="3.30.70.100">
    <property type="match status" value="1"/>
</dbReference>
<name>A0A835RLM3_VANPL</name>
<reference evidence="1 2" key="1">
    <citation type="journal article" date="2020" name="Nat. Food">
        <title>A phased Vanilla planifolia genome enables genetic improvement of flavour and production.</title>
        <authorList>
            <person name="Hasing T."/>
            <person name="Tang H."/>
            <person name="Brym M."/>
            <person name="Khazi F."/>
            <person name="Huang T."/>
            <person name="Chambers A.H."/>
        </authorList>
    </citation>
    <scope>NUCLEOTIDE SEQUENCE [LARGE SCALE GENOMIC DNA]</scope>
    <source>
        <tissue evidence="1">Leaf</tissue>
    </source>
</reference>
<organism evidence="1 2">
    <name type="scientific">Vanilla planifolia</name>
    <name type="common">Vanilla</name>
    <dbReference type="NCBI Taxonomy" id="51239"/>
    <lineage>
        <taxon>Eukaryota</taxon>
        <taxon>Viridiplantae</taxon>
        <taxon>Streptophyta</taxon>
        <taxon>Embryophyta</taxon>
        <taxon>Tracheophyta</taxon>
        <taxon>Spermatophyta</taxon>
        <taxon>Magnoliopsida</taxon>
        <taxon>Liliopsida</taxon>
        <taxon>Asparagales</taxon>
        <taxon>Orchidaceae</taxon>
        <taxon>Vanilloideae</taxon>
        <taxon>Vanilleae</taxon>
        <taxon>Vanilla</taxon>
    </lineage>
</organism>
<proteinExistence type="predicted"/>
<gene>
    <name evidence="1" type="ORF">HPP92_007043</name>
</gene>
<dbReference type="AlphaFoldDB" id="A0A835RLM3"/>
<dbReference type="InterPro" id="IPR036163">
    <property type="entry name" value="HMA_dom_sf"/>
</dbReference>
<comment type="caution">
    <text evidence="1">The sequence shown here is derived from an EMBL/GenBank/DDBJ whole genome shotgun (WGS) entry which is preliminary data.</text>
</comment>
<keyword evidence="2" id="KW-1185">Reference proteome</keyword>